<evidence type="ECO:0000259" key="1">
    <source>
        <dbReference type="Pfam" id="PF00144"/>
    </source>
</evidence>
<dbReference type="PROSITE" id="PS51318">
    <property type="entry name" value="TAT"/>
    <property type="match status" value="1"/>
</dbReference>
<evidence type="ECO:0000313" key="2">
    <source>
        <dbReference type="EMBL" id="OUC92357.1"/>
    </source>
</evidence>
<dbReference type="AlphaFoldDB" id="A0A243REA6"/>
<evidence type="ECO:0000313" key="3">
    <source>
        <dbReference type="Proteomes" id="UP000194761"/>
    </source>
</evidence>
<dbReference type="InterPro" id="IPR012338">
    <property type="entry name" value="Beta-lactam/transpept-like"/>
</dbReference>
<dbReference type="EMBL" id="NGFP01000177">
    <property type="protein sequence ID" value="OUC92357.1"/>
    <property type="molecule type" value="Genomic_DNA"/>
</dbReference>
<accession>A0A243REA6</accession>
<dbReference type="Pfam" id="PF00144">
    <property type="entry name" value="Beta-lactamase"/>
    <property type="match status" value="1"/>
</dbReference>
<gene>
    <name evidence="2" type="ORF">CA984_30365</name>
</gene>
<dbReference type="PANTHER" id="PTHR46825">
    <property type="entry name" value="D-ALANYL-D-ALANINE-CARBOXYPEPTIDASE/ENDOPEPTIDASE AMPH"/>
    <property type="match status" value="1"/>
</dbReference>
<protein>
    <submittedName>
        <fullName evidence="2">Serine hydrolase</fullName>
    </submittedName>
</protein>
<keyword evidence="3" id="KW-1185">Reference proteome</keyword>
<sequence>MFVTWGPKVTTSMTGLTRRRLLQAGAGVVPALALGASPARAAAVPIVSGVVPAALAGFDAAVKKYVTERQISCAQLTVARKGKILLARGYGTYTVPGASGTGLQRGAIRYMRVQPTSLFRVASLSKHITSAAIMRLVQDGKLSLSAPVTTVLGLSAEADPRLEQVTVLRLMQHLGGWDRAASKDQLWIDHTISATLDVPLPIGHADIIRYATARPLDFDPGSKMVYSNYGYMLLGRIIEKVSGMSYESYVKQKLLAPVGITRMRLGRSLRAESPASEVGYASKYTAKSVVDTSGAVVPYPYGGFNMPNQDANGGWLASAVDLVKFAMIFDAAGPVLNAASIAKIFAKPETGVNAGGAWYGGGWWVRSNGSGLNTWHNGSMPGTFSFLARIQNGVSYCAVFNRREEEGTPDFDSIDPLLGKAAGAVTTWPTTDLTPNYF</sequence>
<name>A0A243REA6_9ACTN</name>
<dbReference type="Gene3D" id="3.40.710.10">
    <property type="entry name" value="DD-peptidase/beta-lactamase superfamily"/>
    <property type="match status" value="1"/>
</dbReference>
<reference evidence="2 3" key="1">
    <citation type="submission" date="2017-05" db="EMBL/GenBank/DDBJ databases">
        <title>Biotechnological potential of actinobacteria isolated from South African environments.</title>
        <authorList>
            <person name="Le Roes-Hill M."/>
            <person name="Prins A."/>
            <person name="Durrell K.A."/>
        </authorList>
    </citation>
    <scope>NUCLEOTIDE SEQUENCE [LARGE SCALE GENOMIC DNA]</scope>
    <source>
        <strain evidence="2">M26</strain>
    </source>
</reference>
<dbReference type="PANTHER" id="PTHR46825:SF9">
    <property type="entry name" value="BETA-LACTAMASE-RELATED DOMAIN-CONTAINING PROTEIN"/>
    <property type="match status" value="1"/>
</dbReference>
<dbReference type="InterPro" id="IPR001466">
    <property type="entry name" value="Beta-lactam-related"/>
</dbReference>
<organism evidence="2 3">
    <name type="scientific">Streptosporangium minutum</name>
    <dbReference type="NCBI Taxonomy" id="569862"/>
    <lineage>
        <taxon>Bacteria</taxon>
        <taxon>Bacillati</taxon>
        <taxon>Actinomycetota</taxon>
        <taxon>Actinomycetes</taxon>
        <taxon>Streptosporangiales</taxon>
        <taxon>Streptosporangiaceae</taxon>
        <taxon>Streptosporangium</taxon>
    </lineage>
</organism>
<feature type="domain" description="Beta-lactamase-related" evidence="1">
    <location>
        <begin position="58"/>
        <end position="406"/>
    </location>
</feature>
<dbReference type="Proteomes" id="UP000194761">
    <property type="component" value="Unassembled WGS sequence"/>
</dbReference>
<comment type="caution">
    <text evidence="2">The sequence shown here is derived from an EMBL/GenBank/DDBJ whole genome shotgun (WGS) entry which is preliminary data.</text>
</comment>
<dbReference type="SUPFAM" id="SSF56601">
    <property type="entry name" value="beta-lactamase/transpeptidase-like"/>
    <property type="match status" value="1"/>
</dbReference>
<dbReference type="GO" id="GO:0016787">
    <property type="term" value="F:hydrolase activity"/>
    <property type="evidence" value="ECO:0007669"/>
    <property type="project" value="UniProtKB-KW"/>
</dbReference>
<dbReference type="InterPro" id="IPR006311">
    <property type="entry name" value="TAT_signal"/>
</dbReference>
<keyword evidence="2" id="KW-0378">Hydrolase</keyword>
<proteinExistence type="predicted"/>
<dbReference type="InterPro" id="IPR050491">
    <property type="entry name" value="AmpC-like"/>
</dbReference>